<evidence type="ECO:0000313" key="2">
    <source>
        <dbReference type="Proteomes" id="UP000279259"/>
    </source>
</evidence>
<name>A0A427YM44_9TREE</name>
<reference evidence="1 2" key="1">
    <citation type="submission" date="2018-11" db="EMBL/GenBank/DDBJ databases">
        <title>Genome sequence of Saitozyma podzolica DSM 27192.</title>
        <authorList>
            <person name="Aliyu H."/>
            <person name="Gorte O."/>
            <person name="Ochsenreither K."/>
        </authorList>
    </citation>
    <scope>NUCLEOTIDE SEQUENCE [LARGE SCALE GENOMIC DNA]</scope>
    <source>
        <strain evidence="1 2">DSM 27192</strain>
    </source>
</reference>
<dbReference type="OrthoDB" id="10297643at2759"/>
<dbReference type="Proteomes" id="UP000279259">
    <property type="component" value="Unassembled WGS sequence"/>
</dbReference>
<gene>
    <name evidence="1" type="ORF">EHS25_008545</name>
</gene>
<proteinExistence type="predicted"/>
<sequence length="288" mass="31812">MSTTNFPDLPLNSNTSFHYEQPWSFFAKGPDEPGARFTCQPYIEASLSGGTMEHRFCVKPITPDDADHSLVDEYAERMTAYGISAATRQAWESRLSGPFNLGELVAVSRLWTDHVHRSMIEAGKNEGEQPWSVTLMWEDAPFMPPGSSNPAGGLLSPVNSSVEDRLIIEPAETTLRRADEAELDVRTNILIYPDPANPTQPTFQAFVRYLVNQSEVDEFGEVGGWTSTEAELSSTQRNAWRQGLFHGTPQERCNTIESVREALSSGVMEHFAAGRIGGPLNTAESEGQ</sequence>
<accession>A0A427YM44</accession>
<evidence type="ECO:0000313" key="1">
    <source>
        <dbReference type="EMBL" id="RSH92130.1"/>
    </source>
</evidence>
<protein>
    <submittedName>
        <fullName evidence="1">Uncharacterized protein</fullName>
    </submittedName>
</protein>
<organism evidence="1 2">
    <name type="scientific">Saitozyma podzolica</name>
    <dbReference type="NCBI Taxonomy" id="1890683"/>
    <lineage>
        <taxon>Eukaryota</taxon>
        <taxon>Fungi</taxon>
        <taxon>Dikarya</taxon>
        <taxon>Basidiomycota</taxon>
        <taxon>Agaricomycotina</taxon>
        <taxon>Tremellomycetes</taxon>
        <taxon>Tremellales</taxon>
        <taxon>Trimorphomycetaceae</taxon>
        <taxon>Saitozyma</taxon>
    </lineage>
</organism>
<dbReference type="AlphaFoldDB" id="A0A427YM44"/>
<comment type="caution">
    <text evidence="1">The sequence shown here is derived from an EMBL/GenBank/DDBJ whole genome shotgun (WGS) entry which is preliminary data.</text>
</comment>
<keyword evidence="2" id="KW-1185">Reference proteome</keyword>
<dbReference type="EMBL" id="RSCD01000006">
    <property type="protein sequence ID" value="RSH92130.1"/>
    <property type="molecule type" value="Genomic_DNA"/>
</dbReference>